<feature type="domain" description="Ubiquitin 3 binding protein But2 C-terminal" evidence="3">
    <location>
        <begin position="65"/>
        <end position="172"/>
    </location>
</feature>
<dbReference type="Proteomes" id="UP000285084">
    <property type="component" value="Unassembled WGS sequence"/>
</dbReference>
<evidence type="ECO:0000256" key="1">
    <source>
        <dbReference type="SAM" id="MobiDB-lite"/>
    </source>
</evidence>
<comment type="caution">
    <text evidence="4">The sequence shown here is derived from an EMBL/GenBank/DDBJ whole genome shotgun (WGS) entry which is preliminary data.</text>
</comment>
<evidence type="ECO:0000313" key="5">
    <source>
        <dbReference type="Proteomes" id="UP000285084"/>
    </source>
</evidence>
<feature type="region of interest" description="Disordered" evidence="1">
    <location>
        <begin position="104"/>
        <end position="125"/>
    </location>
</feature>
<dbReference type="VEuPathDB" id="FungiDB:FOZG_13306"/>
<dbReference type="VEuPathDB" id="FungiDB:HZS61_006741"/>
<dbReference type="VEuPathDB" id="FungiDB:FOIG_10132"/>
<keyword evidence="2" id="KW-0732">Signal</keyword>
<reference evidence="4 5" key="1">
    <citation type="journal article" date="2018" name="Sci. Rep.">
        <title>Characterisation of pathogen-specific regions and novel effector candidates in Fusarium oxysporum f. sp. cepae.</title>
        <authorList>
            <person name="Armitage A.D."/>
            <person name="Taylor A."/>
            <person name="Sobczyk M.K."/>
            <person name="Baxter L."/>
            <person name="Greenfield B.P."/>
            <person name="Bates H.J."/>
            <person name="Wilson F."/>
            <person name="Jackson A.C."/>
            <person name="Ott S."/>
            <person name="Harrison R.J."/>
            <person name="Clarkson J.P."/>
        </authorList>
    </citation>
    <scope>NUCLEOTIDE SEQUENCE [LARGE SCALE GENOMIC DNA]</scope>
    <source>
        <strain evidence="4 5">Fo_A13</strain>
    </source>
</reference>
<feature type="signal peptide" evidence="2">
    <location>
        <begin position="1"/>
        <end position="18"/>
    </location>
</feature>
<gene>
    <name evidence="4" type="ORF">BFJ69_g17390</name>
</gene>
<dbReference type="Pfam" id="PF09792">
    <property type="entry name" value="But2"/>
    <property type="match status" value="1"/>
</dbReference>
<dbReference type="InterPro" id="IPR018620">
    <property type="entry name" value="Ubiquitin3-bd_protein_But2_C"/>
</dbReference>
<dbReference type="VEuPathDB" id="FungiDB:FOC4_g10005046"/>
<dbReference type="VEuPathDB" id="FungiDB:FOC1_g10007748"/>
<accession>A0A420M8E2</accession>
<sequence>MLFKTIIAATIAATSALAAPLEARNVSSSYFTPSNTWQYSVRDGAIAAVSSFVEIYKSTGNGGRDQTALVTFTYPAAAKGRQCQLEFHLPANASPAGSKKIDVFSSSKPAPGPTSSWSPGNQRNNQIGRLSVVAGGAATWDSTQKPSLAFKTPCKEPGTVEAFELVGVWDFDSINWNPSSEYGPRIVY</sequence>
<dbReference type="VEuPathDB" id="FungiDB:FOXG_12173"/>
<organism evidence="4 5">
    <name type="scientific">Fusarium oxysporum</name>
    <name type="common">Fusarium vascular wilt</name>
    <dbReference type="NCBI Taxonomy" id="5507"/>
    <lineage>
        <taxon>Eukaryota</taxon>
        <taxon>Fungi</taxon>
        <taxon>Dikarya</taxon>
        <taxon>Ascomycota</taxon>
        <taxon>Pezizomycotina</taxon>
        <taxon>Sordariomycetes</taxon>
        <taxon>Hypocreomycetidae</taxon>
        <taxon>Hypocreales</taxon>
        <taxon>Nectriaceae</taxon>
        <taxon>Fusarium</taxon>
        <taxon>Fusarium oxysporum species complex</taxon>
    </lineage>
</organism>
<proteinExistence type="predicted"/>
<dbReference type="EMBL" id="MRCX01000785">
    <property type="protein sequence ID" value="RKK58513.1"/>
    <property type="molecule type" value="Genomic_DNA"/>
</dbReference>
<protein>
    <recommendedName>
        <fullName evidence="3">Ubiquitin 3 binding protein But2 C-terminal domain-containing protein</fullName>
    </recommendedName>
</protein>
<dbReference type="AlphaFoldDB" id="A0A420M8E2"/>
<name>A0A420M8E2_FUSOX</name>
<feature type="chain" id="PRO_5019351673" description="Ubiquitin 3 binding protein But2 C-terminal domain-containing protein" evidence="2">
    <location>
        <begin position="19"/>
        <end position="188"/>
    </location>
</feature>
<dbReference type="VEuPathDB" id="FungiDB:FOMG_14681"/>
<evidence type="ECO:0000256" key="2">
    <source>
        <dbReference type="SAM" id="SignalP"/>
    </source>
</evidence>
<evidence type="ECO:0000313" key="4">
    <source>
        <dbReference type="EMBL" id="RKK58513.1"/>
    </source>
</evidence>
<evidence type="ECO:0000259" key="3">
    <source>
        <dbReference type="Pfam" id="PF09792"/>
    </source>
</evidence>